<reference evidence="1" key="1">
    <citation type="submission" date="2022-03" db="EMBL/GenBank/DDBJ databases">
        <title>Streptomyces 7R015 and 7R016 isolated from Barleria lupulina in Thailand.</title>
        <authorList>
            <person name="Kanchanasin P."/>
            <person name="Phongsopitanun W."/>
            <person name="Tanasupawat S."/>
        </authorList>
    </citation>
    <scope>NUCLEOTIDE SEQUENCE</scope>
    <source>
        <strain evidence="1">7R016</strain>
    </source>
</reference>
<evidence type="ECO:0000313" key="1">
    <source>
        <dbReference type="EMBL" id="MCI3246349.1"/>
    </source>
</evidence>
<accession>A0ABS9XW90</accession>
<organism evidence="1 2">
    <name type="scientific">Streptomyces spinosisporus</name>
    <dbReference type="NCBI Taxonomy" id="2927582"/>
    <lineage>
        <taxon>Bacteria</taxon>
        <taxon>Bacillati</taxon>
        <taxon>Actinomycetota</taxon>
        <taxon>Actinomycetes</taxon>
        <taxon>Kitasatosporales</taxon>
        <taxon>Streptomycetaceae</taxon>
        <taxon>Streptomyces</taxon>
    </lineage>
</organism>
<name>A0ABS9XW90_9ACTN</name>
<sequence>MTAYWATEDLPAYAWDSDQPPPDDRRLTDLWGQGLTATATDTMTTVQLASQEYL</sequence>
<gene>
    <name evidence="1" type="ORF">MQN93_42325</name>
</gene>
<dbReference type="EMBL" id="JALDAX010000032">
    <property type="protein sequence ID" value="MCI3246349.1"/>
    <property type="molecule type" value="Genomic_DNA"/>
</dbReference>
<proteinExistence type="predicted"/>
<evidence type="ECO:0000313" key="2">
    <source>
        <dbReference type="Proteomes" id="UP001165270"/>
    </source>
</evidence>
<protein>
    <submittedName>
        <fullName evidence="1">Uncharacterized protein</fullName>
    </submittedName>
</protein>
<dbReference type="Proteomes" id="UP001165270">
    <property type="component" value="Unassembled WGS sequence"/>
</dbReference>
<comment type="caution">
    <text evidence="1">The sequence shown here is derived from an EMBL/GenBank/DDBJ whole genome shotgun (WGS) entry which is preliminary data.</text>
</comment>
<dbReference type="RefSeq" id="WP_242713700.1">
    <property type="nucleotide sequence ID" value="NZ_JALDAX010000032.1"/>
</dbReference>
<keyword evidence="2" id="KW-1185">Reference proteome</keyword>